<organism evidence="2 3">
    <name type="scientific">Priestia endophytica DSM 13796</name>
    <dbReference type="NCBI Taxonomy" id="1121089"/>
    <lineage>
        <taxon>Bacteria</taxon>
        <taxon>Bacillati</taxon>
        <taxon>Bacillota</taxon>
        <taxon>Bacilli</taxon>
        <taxon>Bacillales</taxon>
        <taxon>Bacillaceae</taxon>
        <taxon>Priestia</taxon>
    </lineage>
</organism>
<evidence type="ECO:0000313" key="3">
    <source>
        <dbReference type="Proteomes" id="UP000182762"/>
    </source>
</evidence>
<keyword evidence="3" id="KW-1185">Reference proteome</keyword>
<evidence type="ECO:0000313" key="2">
    <source>
        <dbReference type="EMBL" id="SFQ21536.1"/>
    </source>
</evidence>
<dbReference type="Proteomes" id="UP000182762">
    <property type="component" value="Unassembled WGS sequence"/>
</dbReference>
<keyword evidence="1" id="KW-0472">Membrane</keyword>
<protein>
    <submittedName>
        <fullName evidence="2">Uncharacterized protein</fullName>
    </submittedName>
</protein>
<proteinExistence type="predicted"/>
<keyword evidence="1" id="KW-1133">Transmembrane helix</keyword>
<reference evidence="2 3" key="1">
    <citation type="submission" date="2016-10" db="EMBL/GenBank/DDBJ databases">
        <authorList>
            <person name="Varghese N."/>
            <person name="Submissions S."/>
        </authorList>
    </citation>
    <scope>NUCLEOTIDE SEQUENCE [LARGE SCALE GENOMIC DNA]</scope>
    <source>
        <strain evidence="2 3">DSM 13796</strain>
    </source>
</reference>
<comment type="caution">
    <text evidence="2">The sequence shown here is derived from an EMBL/GenBank/DDBJ whole genome shotgun (WGS) entry which is preliminary data.</text>
</comment>
<evidence type="ECO:0000256" key="1">
    <source>
        <dbReference type="SAM" id="Phobius"/>
    </source>
</evidence>
<keyword evidence="1" id="KW-0812">Transmembrane</keyword>
<dbReference type="GeneID" id="93713980"/>
<sequence length="44" mass="5024">MNKFKRLSLKTEQGFSLFGIIVIVFILAIFASFLIPSIGEWFSN</sequence>
<dbReference type="EMBL" id="FOXX01000001">
    <property type="protein sequence ID" value="SFQ21536.1"/>
    <property type="molecule type" value="Genomic_DNA"/>
</dbReference>
<dbReference type="RefSeq" id="WP_264158231.1">
    <property type="nucleotide sequence ID" value="NZ_FOXX01000001.1"/>
</dbReference>
<gene>
    <name evidence="2" type="ORF">SAMN02745910_00669</name>
</gene>
<feature type="transmembrane region" description="Helical" evidence="1">
    <location>
        <begin position="15"/>
        <end position="35"/>
    </location>
</feature>
<name>A0A1I5WQ83_9BACI</name>
<accession>A0A1I5WQ83</accession>